<protein>
    <submittedName>
        <fullName evidence="1">Uncharacterized protein</fullName>
    </submittedName>
</protein>
<organism evidence="1 2">
    <name type="scientific">Lacimicrobium alkaliphilum</name>
    <dbReference type="NCBI Taxonomy" id="1526571"/>
    <lineage>
        <taxon>Bacteria</taxon>
        <taxon>Pseudomonadati</taxon>
        <taxon>Pseudomonadota</taxon>
        <taxon>Gammaproteobacteria</taxon>
        <taxon>Alteromonadales</taxon>
        <taxon>Alteromonadaceae</taxon>
        <taxon>Lacimicrobium</taxon>
    </lineage>
</organism>
<gene>
    <name evidence="1" type="ORF">AT746_04500</name>
</gene>
<evidence type="ECO:0000313" key="2">
    <source>
        <dbReference type="Proteomes" id="UP000068447"/>
    </source>
</evidence>
<dbReference type="EMBL" id="CP013650">
    <property type="protein sequence ID" value="ALS97602.1"/>
    <property type="molecule type" value="Genomic_DNA"/>
</dbReference>
<dbReference type="Proteomes" id="UP000068447">
    <property type="component" value="Chromosome"/>
</dbReference>
<reference evidence="1 2" key="1">
    <citation type="submission" date="2015-12" db="EMBL/GenBank/DDBJ databases">
        <title>Complete genome of Lacimicrobium alkaliphilum KCTC 32984.</title>
        <authorList>
            <person name="Kim S.-G."/>
            <person name="Lee Y.-J."/>
        </authorList>
    </citation>
    <scope>NUCLEOTIDE SEQUENCE [LARGE SCALE GENOMIC DNA]</scope>
    <source>
        <strain evidence="1 2">YelD216</strain>
    </source>
</reference>
<accession>A0A0U3AHU6</accession>
<sequence>MKQRTRIEQEKNYASYMQSQALLNAHHSNNARLVSIDSSWQIETCEQQLIVLTQELVAQMKHLKMLEQSLKQGDQIEIAFDQRGRILTIKARSDGATC</sequence>
<proteinExistence type="predicted"/>
<keyword evidence="2" id="KW-1185">Reference proteome</keyword>
<dbReference type="AlphaFoldDB" id="A0A0U3AHU6"/>
<evidence type="ECO:0000313" key="1">
    <source>
        <dbReference type="EMBL" id="ALS97602.1"/>
    </source>
</evidence>
<dbReference type="KEGG" id="lal:AT746_04500"/>
<dbReference type="STRING" id="1526571.AT746_04500"/>
<name>A0A0U3AHU6_9ALTE</name>